<dbReference type="EMBL" id="ABJB010807565">
    <property type="status" value="NOT_ANNOTATED_CDS"/>
    <property type="molecule type" value="Genomic_DNA"/>
</dbReference>
<protein>
    <submittedName>
        <fullName evidence="1 2">Uncharacterized protein</fullName>
    </submittedName>
</protein>
<dbReference type="InParanoid" id="B7PLF6"/>
<accession>B7PLF6</accession>
<name>B7PLF6_IXOSC</name>
<reference evidence="2" key="2">
    <citation type="submission" date="2020-05" db="UniProtKB">
        <authorList>
            <consortium name="EnsemblMetazoa"/>
        </authorList>
    </citation>
    <scope>IDENTIFICATION</scope>
    <source>
        <strain evidence="2">wikel</strain>
    </source>
</reference>
<dbReference type="EMBL" id="DS740194">
    <property type="protein sequence ID" value="EEC07428.1"/>
    <property type="molecule type" value="Genomic_DNA"/>
</dbReference>
<organism>
    <name type="scientific">Ixodes scapularis</name>
    <name type="common">Black-legged tick</name>
    <name type="synonym">Deer tick</name>
    <dbReference type="NCBI Taxonomy" id="6945"/>
    <lineage>
        <taxon>Eukaryota</taxon>
        <taxon>Metazoa</taxon>
        <taxon>Ecdysozoa</taxon>
        <taxon>Arthropoda</taxon>
        <taxon>Chelicerata</taxon>
        <taxon>Arachnida</taxon>
        <taxon>Acari</taxon>
        <taxon>Parasitiformes</taxon>
        <taxon>Ixodida</taxon>
        <taxon>Ixodoidea</taxon>
        <taxon>Ixodidae</taxon>
        <taxon>Ixodinae</taxon>
        <taxon>Ixodes</taxon>
    </lineage>
</organism>
<dbReference type="PaxDb" id="6945-B7PLF6"/>
<dbReference type="HOGENOM" id="CLU_2114949_0_0_1"/>
<proteinExistence type="predicted"/>
<evidence type="ECO:0000313" key="2">
    <source>
        <dbReference type="EnsemblMetazoa" id="ISCW018688-PA"/>
    </source>
</evidence>
<evidence type="ECO:0000313" key="3">
    <source>
        <dbReference type="Proteomes" id="UP000001555"/>
    </source>
</evidence>
<dbReference type="VEuPathDB" id="VectorBase:ISCW018688"/>
<evidence type="ECO:0000313" key="1">
    <source>
        <dbReference type="EMBL" id="EEC07428.1"/>
    </source>
</evidence>
<reference evidence="1 3" key="1">
    <citation type="submission" date="2008-03" db="EMBL/GenBank/DDBJ databases">
        <title>Annotation of Ixodes scapularis.</title>
        <authorList>
            <consortium name="Ixodes scapularis Genome Project Consortium"/>
            <person name="Caler E."/>
            <person name="Hannick L.I."/>
            <person name="Bidwell S."/>
            <person name="Joardar V."/>
            <person name="Thiagarajan M."/>
            <person name="Amedeo P."/>
            <person name="Galinsky K.J."/>
            <person name="Schobel S."/>
            <person name="Inman J."/>
            <person name="Hostetler J."/>
            <person name="Miller J."/>
            <person name="Hammond M."/>
            <person name="Megy K."/>
            <person name="Lawson D."/>
            <person name="Kodira C."/>
            <person name="Sutton G."/>
            <person name="Meyer J."/>
            <person name="Hill C.A."/>
            <person name="Birren B."/>
            <person name="Nene V."/>
            <person name="Collins F."/>
            <person name="Alarcon-Chaidez F."/>
            <person name="Wikel S."/>
            <person name="Strausberg R."/>
        </authorList>
    </citation>
    <scope>NUCLEOTIDE SEQUENCE [LARGE SCALE GENOMIC DNA]</scope>
    <source>
        <strain evidence="3">Wikel</strain>
        <strain evidence="1">Wikel colony</strain>
    </source>
</reference>
<dbReference type="Proteomes" id="UP000001555">
    <property type="component" value="Unassembled WGS sequence"/>
</dbReference>
<keyword evidence="3" id="KW-1185">Reference proteome</keyword>
<gene>
    <name evidence="1" type="ORF">IscW_ISCW018688</name>
</gene>
<dbReference type="AlphaFoldDB" id="B7PLF6"/>
<dbReference type="VEuPathDB" id="VectorBase:ISCI018688"/>
<feature type="non-terminal residue" evidence="1">
    <location>
        <position position="1"/>
    </location>
</feature>
<sequence>ITQIVYLFLLPSCKITHRGWRLFALARTSTGALKTQLRQLQMISIAAYKTNRWIDQKNRKLGDTEAIDTAAHSQTLFTAPLYVVPWHHRYTLGQTLAATLHTTPFHTPYLRVTSV</sequence>
<dbReference type="EnsemblMetazoa" id="ISCW018688-RA">
    <property type="protein sequence ID" value="ISCW018688-PA"/>
    <property type="gene ID" value="ISCW018688"/>
</dbReference>